<feature type="compositionally biased region" description="Low complexity" evidence="1">
    <location>
        <begin position="24"/>
        <end position="36"/>
    </location>
</feature>
<name>A0ABD1KK62_9TELE</name>
<dbReference type="EMBL" id="JBHFQA010000004">
    <property type="protein sequence ID" value="KAL2099569.1"/>
    <property type="molecule type" value="Genomic_DNA"/>
</dbReference>
<feature type="region of interest" description="Disordered" evidence="1">
    <location>
        <begin position="1"/>
        <end position="59"/>
    </location>
</feature>
<reference evidence="2 3" key="1">
    <citation type="submission" date="2024-09" db="EMBL/GenBank/DDBJ databases">
        <title>A chromosome-level genome assembly of Gray's grenadier anchovy, Coilia grayii.</title>
        <authorList>
            <person name="Fu Z."/>
        </authorList>
    </citation>
    <scope>NUCLEOTIDE SEQUENCE [LARGE SCALE GENOMIC DNA]</scope>
    <source>
        <strain evidence="2">G4</strain>
        <tissue evidence="2">Muscle</tissue>
    </source>
</reference>
<gene>
    <name evidence="2" type="ORF">ACEWY4_003963</name>
</gene>
<comment type="caution">
    <text evidence="2">The sequence shown here is derived from an EMBL/GenBank/DDBJ whole genome shotgun (WGS) entry which is preliminary data.</text>
</comment>
<accession>A0ABD1KK62</accession>
<feature type="compositionally biased region" description="Polar residues" evidence="1">
    <location>
        <begin position="1"/>
        <end position="12"/>
    </location>
</feature>
<proteinExistence type="predicted"/>
<evidence type="ECO:0000313" key="2">
    <source>
        <dbReference type="EMBL" id="KAL2099569.1"/>
    </source>
</evidence>
<dbReference type="Proteomes" id="UP001591681">
    <property type="component" value="Unassembled WGS sequence"/>
</dbReference>
<evidence type="ECO:0000313" key="3">
    <source>
        <dbReference type="Proteomes" id="UP001591681"/>
    </source>
</evidence>
<evidence type="ECO:0000256" key="1">
    <source>
        <dbReference type="SAM" id="MobiDB-lite"/>
    </source>
</evidence>
<sequence>MSPQLHLSTYSEEFNPPGHRRAARPSQARPSSAYRRNNPHPRPDFLFPRKPQTGRGPRPLQQVMAPLALLTPVAQVAPLFPPVRHMSVQCPEDTPAHAQAKQKAADKEVPHKATFHSPKVCVLPPADWLSKPQLLDVPAREKQNQSFLQRKQGKFTGKEAQRRGQIMEPHITPSVQTFRAFAHYSRTNSKATADASGGHSCFHVVKPYKASFYVIHPEFVSEYQR</sequence>
<keyword evidence="3" id="KW-1185">Reference proteome</keyword>
<dbReference type="AlphaFoldDB" id="A0ABD1KK62"/>
<protein>
    <submittedName>
        <fullName evidence="2">Uncharacterized protein</fullName>
    </submittedName>
</protein>
<organism evidence="2 3">
    <name type="scientific">Coilia grayii</name>
    <name type="common">Gray's grenadier anchovy</name>
    <dbReference type="NCBI Taxonomy" id="363190"/>
    <lineage>
        <taxon>Eukaryota</taxon>
        <taxon>Metazoa</taxon>
        <taxon>Chordata</taxon>
        <taxon>Craniata</taxon>
        <taxon>Vertebrata</taxon>
        <taxon>Euteleostomi</taxon>
        <taxon>Actinopterygii</taxon>
        <taxon>Neopterygii</taxon>
        <taxon>Teleostei</taxon>
        <taxon>Clupei</taxon>
        <taxon>Clupeiformes</taxon>
        <taxon>Clupeoidei</taxon>
        <taxon>Engraulidae</taxon>
        <taxon>Coilinae</taxon>
        <taxon>Coilia</taxon>
    </lineage>
</organism>